<keyword evidence="2 4" id="KW-0732">Signal</keyword>
<dbReference type="InterPro" id="IPR024930">
    <property type="entry name" value="Skp_dom_sf"/>
</dbReference>
<evidence type="ECO:0000256" key="3">
    <source>
        <dbReference type="SAM" id="Coils"/>
    </source>
</evidence>
<evidence type="ECO:0000313" key="5">
    <source>
        <dbReference type="EMBL" id="PSK94235.1"/>
    </source>
</evidence>
<gene>
    <name evidence="5" type="ORF">B0I18_101390</name>
</gene>
<dbReference type="GO" id="GO:0050821">
    <property type="term" value="P:protein stabilization"/>
    <property type="evidence" value="ECO:0007669"/>
    <property type="project" value="TreeGrafter"/>
</dbReference>
<dbReference type="Pfam" id="PF03938">
    <property type="entry name" value="OmpH"/>
    <property type="match status" value="1"/>
</dbReference>
<dbReference type="OrthoDB" id="1524711at2"/>
<evidence type="ECO:0000256" key="2">
    <source>
        <dbReference type="ARBA" id="ARBA00022729"/>
    </source>
</evidence>
<evidence type="ECO:0000256" key="4">
    <source>
        <dbReference type="SAM" id="SignalP"/>
    </source>
</evidence>
<name>A0A2P8DAJ9_9BACT</name>
<dbReference type="SUPFAM" id="SSF111384">
    <property type="entry name" value="OmpH-like"/>
    <property type="match status" value="1"/>
</dbReference>
<feature type="chain" id="PRO_5015165819" evidence="4">
    <location>
        <begin position="21"/>
        <end position="165"/>
    </location>
</feature>
<dbReference type="AlphaFoldDB" id="A0A2P8DAJ9"/>
<keyword evidence="6" id="KW-1185">Reference proteome</keyword>
<dbReference type="GO" id="GO:0005829">
    <property type="term" value="C:cytosol"/>
    <property type="evidence" value="ECO:0007669"/>
    <property type="project" value="TreeGrafter"/>
</dbReference>
<organism evidence="5 6">
    <name type="scientific">Taibaiella chishuiensis</name>
    <dbReference type="NCBI Taxonomy" id="1434707"/>
    <lineage>
        <taxon>Bacteria</taxon>
        <taxon>Pseudomonadati</taxon>
        <taxon>Bacteroidota</taxon>
        <taxon>Chitinophagia</taxon>
        <taxon>Chitinophagales</taxon>
        <taxon>Chitinophagaceae</taxon>
        <taxon>Taibaiella</taxon>
    </lineage>
</organism>
<dbReference type="GO" id="GO:0051082">
    <property type="term" value="F:unfolded protein binding"/>
    <property type="evidence" value="ECO:0007669"/>
    <property type="project" value="InterPro"/>
</dbReference>
<feature type="coiled-coil region" evidence="3">
    <location>
        <begin position="83"/>
        <end position="110"/>
    </location>
</feature>
<sequence length="165" mass="18787">MKKIVFLLALGITIGFSAQAQKKLGYINSQELLEKMPEARKADTALQQYQKSLEDQFRTMATDAQAKFKEYEEKEKTWTDAVKEVKTKELQDLQNRIQEFQQGAEEKVAKKRQELFKPILDKAQKAIKDVGVEGGYDYIYDGGSLLYAKDTENILSAVKAKLGIK</sequence>
<dbReference type="InterPro" id="IPR005632">
    <property type="entry name" value="Chaperone_Skp"/>
</dbReference>
<dbReference type="RefSeq" id="WP_106520956.1">
    <property type="nucleotide sequence ID" value="NZ_PYGD01000001.1"/>
</dbReference>
<accession>A0A2P8DAJ9</accession>
<dbReference type="PANTHER" id="PTHR35089">
    <property type="entry name" value="CHAPERONE PROTEIN SKP"/>
    <property type="match status" value="1"/>
</dbReference>
<evidence type="ECO:0000256" key="1">
    <source>
        <dbReference type="ARBA" id="ARBA00009091"/>
    </source>
</evidence>
<comment type="similarity">
    <text evidence="1">Belongs to the Skp family.</text>
</comment>
<evidence type="ECO:0000313" key="6">
    <source>
        <dbReference type="Proteomes" id="UP000240572"/>
    </source>
</evidence>
<dbReference type="Gene3D" id="3.30.910.20">
    <property type="entry name" value="Skp domain"/>
    <property type="match status" value="1"/>
</dbReference>
<comment type="caution">
    <text evidence="5">The sequence shown here is derived from an EMBL/GenBank/DDBJ whole genome shotgun (WGS) entry which is preliminary data.</text>
</comment>
<protein>
    <submittedName>
        <fullName evidence="5">Periplasmic chaperone for outer membrane proteins Skp</fullName>
    </submittedName>
</protein>
<reference evidence="5 6" key="1">
    <citation type="submission" date="2018-03" db="EMBL/GenBank/DDBJ databases">
        <title>Genomic Encyclopedia of Type Strains, Phase III (KMG-III): the genomes of soil and plant-associated and newly described type strains.</title>
        <authorList>
            <person name="Whitman W."/>
        </authorList>
    </citation>
    <scope>NUCLEOTIDE SEQUENCE [LARGE SCALE GENOMIC DNA]</scope>
    <source>
        <strain evidence="5 6">CGMCC 1.12700</strain>
    </source>
</reference>
<dbReference type="Proteomes" id="UP000240572">
    <property type="component" value="Unassembled WGS sequence"/>
</dbReference>
<feature type="signal peptide" evidence="4">
    <location>
        <begin position="1"/>
        <end position="20"/>
    </location>
</feature>
<dbReference type="SMART" id="SM00935">
    <property type="entry name" value="OmpH"/>
    <property type="match status" value="1"/>
</dbReference>
<keyword evidence="3" id="KW-0175">Coiled coil</keyword>
<dbReference type="PANTHER" id="PTHR35089:SF1">
    <property type="entry name" value="CHAPERONE PROTEIN SKP"/>
    <property type="match status" value="1"/>
</dbReference>
<dbReference type="EMBL" id="PYGD01000001">
    <property type="protein sequence ID" value="PSK94235.1"/>
    <property type="molecule type" value="Genomic_DNA"/>
</dbReference>
<proteinExistence type="inferred from homology"/>